<evidence type="ECO:0000259" key="2">
    <source>
        <dbReference type="Pfam" id="PF01464"/>
    </source>
</evidence>
<dbReference type="InterPro" id="IPR000189">
    <property type="entry name" value="Transglyc_AS"/>
</dbReference>
<name>A0A0S8JSN3_UNCW3</name>
<dbReference type="AlphaFoldDB" id="A0A0S8JSN3"/>
<dbReference type="SUPFAM" id="SSF53955">
    <property type="entry name" value="Lysozyme-like"/>
    <property type="match status" value="1"/>
</dbReference>
<dbReference type="CDD" id="cd13401">
    <property type="entry name" value="Slt70-like"/>
    <property type="match status" value="1"/>
</dbReference>
<dbReference type="GO" id="GO:0000270">
    <property type="term" value="P:peptidoglycan metabolic process"/>
    <property type="evidence" value="ECO:0007669"/>
    <property type="project" value="InterPro"/>
</dbReference>
<comment type="similarity">
    <text evidence="1">Belongs to the transglycosylase Slt family.</text>
</comment>
<gene>
    <name evidence="3" type="ORF">AMJ74_06525</name>
</gene>
<dbReference type="InterPro" id="IPR023346">
    <property type="entry name" value="Lysozyme-like_dom_sf"/>
</dbReference>
<dbReference type="PROSITE" id="PS00922">
    <property type="entry name" value="TRANSGLYCOSYLASE"/>
    <property type="match status" value="1"/>
</dbReference>
<evidence type="ECO:0000256" key="1">
    <source>
        <dbReference type="ARBA" id="ARBA00007734"/>
    </source>
</evidence>
<accession>A0A0S8JSN3</accession>
<dbReference type="EMBL" id="LJVE01000146">
    <property type="protein sequence ID" value="KPL12623.1"/>
    <property type="molecule type" value="Genomic_DNA"/>
</dbReference>
<dbReference type="Gene3D" id="1.10.530.10">
    <property type="match status" value="1"/>
</dbReference>
<dbReference type="InterPro" id="IPR008258">
    <property type="entry name" value="Transglycosylase_SLT_dom_1"/>
</dbReference>
<sequence>MIWQESLFDPYAVSPANAKGLMQIIPSTAKMIAAELGTSGYSYSDPVISIRFGMHYFKKMLQEFNSIPLSLAAYNAGPIRVRRWVRNDPNSETDTFIELIPYDETRNYVKYILARQQIYRTVLSF</sequence>
<dbReference type="PANTHER" id="PTHR37423:SF2">
    <property type="entry name" value="MEMBRANE-BOUND LYTIC MUREIN TRANSGLYCOSYLASE C"/>
    <property type="match status" value="1"/>
</dbReference>
<proteinExistence type="inferred from homology"/>
<dbReference type="GO" id="GO:0008933">
    <property type="term" value="F:peptidoglycan lytic transglycosylase activity"/>
    <property type="evidence" value="ECO:0007669"/>
    <property type="project" value="InterPro"/>
</dbReference>
<dbReference type="GO" id="GO:0016020">
    <property type="term" value="C:membrane"/>
    <property type="evidence" value="ECO:0007669"/>
    <property type="project" value="InterPro"/>
</dbReference>
<evidence type="ECO:0000313" key="4">
    <source>
        <dbReference type="Proteomes" id="UP000050975"/>
    </source>
</evidence>
<protein>
    <recommendedName>
        <fullName evidence="2">Transglycosylase SLT domain-containing protein</fullName>
    </recommendedName>
</protein>
<dbReference type="PATRIC" id="fig|1703778.3.peg.1228"/>
<comment type="caution">
    <text evidence="3">The sequence shown here is derived from an EMBL/GenBank/DDBJ whole genome shotgun (WGS) entry which is preliminary data.</text>
</comment>
<dbReference type="Proteomes" id="UP000050975">
    <property type="component" value="Unassembled WGS sequence"/>
</dbReference>
<dbReference type="PANTHER" id="PTHR37423">
    <property type="entry name" value="SOLUBLE LYTIC MUREIN TRANSGLYCOSYLASE-RELATED"/>
    <property type="match status" value="1"/>
</dbReference>
<organism evidence="3 4">
    <name type="scientific">candidate division WOR_3 bacterium SM1_77</name>
    <dbReference type="NCBI Taxonomy" id="1703778"/>
    <lineage>
        <taxon>Bacteria</taxon>
        <taxon>Bacteria division WOR-3</taxon>
    </lineage>
</organism>
<dbReference type="Pfam" id="PF01464">
    <property type="entry name" value="SLT"/>
    <property type="match status" value="1"/>
</dbReference>
<reference evidence="3 4" key="1">
    <citation type="journal article" date="2015" name="Microbiome">
        <title>Genomic resolution of linkages in carbon, nitrogen, and sulfur cycling among widespread estuary sediment bacteria.</title>
        <authorList>
            <person name="Baker B.J."/>
            <person name="Lazar C.S."/>
            <person name="Teske A.P."/>
            <person name="Dick G.J."/>
        </authorList>
    </citation>
    <scope>NUCLEOTIDE SEQUENCE [LARGE SCALE GENOMIC DNA]</scope>
    <source>
        <strain evidence="3">SM1_77</strain>
    </source>
</reference>
<evidence type="ECO:0000313" key="3">
    <source>
        <dbReference type="EMBL" id="KPL12623.1"/>
    </source>
</evidence>
<feature type="domain" description="Transglycosylase SLT" evidence="2">
    <location>
        <begin position="2"/>
        <end position="96"/>
    </location>
</feature>